<protein>
    <recommendedName>
        <fullName evidence="3">Protein-glutamine gamma-glutamyltransferase-like C-terminal domain-containing protein</fullName>
    </recommendedName>
</protein>
<sequence length="231" mass="24826">MITYLGLEPDNDTARQWLRDELSKPRYSPEPTKAPKSTHNEPGFLDRLGKWIADLFNSDLSKILGLILLVLLIAGAVYVVYRVRRETRSSGANAEAPEPGAVLGGVTGTADQFRESAQAALAAGDFDAAVLAAMRAIAQTASDRTLLLGARSATAHDIGRRLRHVFPAHYPSLYRAADVFDAVAYGGRHTDAASASALVALDTELREAKPSGYVDDEVAEMSLPLLPPVSR</sequence>
<feature type="domain" description="Protein-glutamine gamma-glutamyltransferase-like C-terminal" evidence="3">
    <location>
        <begin position="133"/>
        <end position="202"/>
    </location>
</feature>
<feature type="region of interest" description="Disordered" evidence="1">
    <location>
        <begin position="22"/>
        <end position="41"/>
    </location>
</feature>
<evidence type="ECO:0000256" key="2">
    <source>
        <dbReference type="SAM" id="Phobius"/>
    </source>
</evidence>
<dbReference type="InterPro" id="IPR025403">
    <property type="entry name" value="TgpA-like_C"/>
</dbReference>
<dbReference type="EMBL" id="BJOU01000001">
    <property type="protein sequence ID" value="GED96130.1"/>
    <property type="molecule type" value="Genomic_DNA"/>
</dbReference>
<keyword evidence="2" id="KW-0812">Transmembrane</keyword>
<dbReference type="OrthoDB" id="3389322at2"/>
<gene>
    <name evidence="4" type="ORF">nbrc107697_01690</name>
</gene>
<proteinExistence type="predicted"/>
<organism evidence="4 5">
    <name type="scientific">Gordonia crocea</name>
    <dbReference type="NCBI Taxonomy" id="589162"/>
    <lineage>
        <taxon>Bacteria</taxon>
        <taxon>Bacillati</taxon>
        <taxon>Actinomycetota</taxon>
        <taxon>Actinomycetes</taxon>
        <taxon>Mycobacteriales</taxon>
        <taxon>Gordoniaceae</taxon>
        <taxon>Gordonia</taxon>
    </lineage>
</organism>
<evidence type="ECO:0000313" key="5">
    <source>
        <dbReference type="Proteomes" id="UP000444980"/>
    </source>
</evidence>
<dbReference type="AlphaFoldDB" id="A0A7M3SU06"/>
<dbReference type="RefSeq" id="WP_161925641.1">
    <property type="nucleotide sequence ID" value="NZ_BJOU01000001.1"/>
</dbReference>
<keyword evidence="2" id="KW-0472">Membrane</keyword>
<dbReference type="Proteomes" id="UP000444980">
    <property type="component" value="Unassembled WGS sequence"/>
</dbReference>
<keyword evidence="5" id="KW-1185">Reference proteome</keyword>
<reference evidence="5" key="1">
    <citation type="submission" date="2019-06" db="EMBL/GenBank/DDBJ databases">
        <title>Gordonia isolated from sludge of a wastewater treatment plant.</title>
        <authorList>
            <person name="Tamura T."/>
            <person name="Aoyama K."/>
            <person name="Kang Y."/>
            <person name="Saito S."/>
            <person name="Akiyama N."/>
            <person name="Yazawa K."/>
            <person name="Gonoi T."/>
            <person name="Mikami Y."/>
        </authorList>
    </citation>
    <scope>NUCLEOTIDE SEQUENCE [LARGE SCALE GENOMIC DNA]</scope>
    <source>
        <strain evidence="5">NBRC 107697</strain>
    </source>
</reference>
<evidence type="ECO:0000313" key="4">
    <source>
        <dbReference type="EMBL" id="GED96130.1"/>
    </source>
</evidence>
<name>A0A7M3SU06_9ACTN</name>
<keyword evidence="2" id="KW-1133">Transmembrane helix</keyword>
<feature type="transmembrane region" description="Helical" evidence="2">
    <location>
        <begin position="63"/>
        <end position="81"/>
    </location>
</feature>
<comment type="caution">
    <text evidence="4">The sequence shown here is derived from an EMBL/GenBank/DDBJ whole genome shotgun (WGS) entry which is preliminary data.</text>
</comment>
<dbReference type="Pfam" id="PF13559">
    <property type="entry name" value="DUF4129"/>
    <property type="match status" value="1"/>
</dbReference>
<evidence type="ECO:0000259" key="3">
    <source>
        <dbReference type="Pfam" id="PF13559"/>
    </source>
</evidence>
<accession>A0A7M3SU06</accession>
<evidence type="ECO:0000256" key="1">
    <source>
        <dbReference type="SAM" id="MobiDB-lite"/>
    </source>
</evidence>